<dbReference type="InterPro" id="IPR018467">
    <property type="entry name" value="CCT_CS"/>
</dbReference>
<comment type="function">
    <text evidence="2">Repressor of jasmonate responses.</text>
</comment>
<evidence type="ECO:0000256" key="1">
    <source>
        <dbReference type="ARBA" id="ARBA00008614"/>
    </source>
</evidence>
<comment type="subcellular location">
    <subcellularLocation>
        <location evidence="2">Nucleus</location>
    </subcellularLocation>
</comment>
<name>A0A2P5XH17_GOSBA</name>
<dbReference type="GO" id="GO:2000022">
    <property type="term" value="P:regulation of jasmonic acid mediated signaling pathway"/>
    <property type="evidence" value="ECO:0007669"/>
    <property type="project" value="UniProtKB-UniRule"/>
</dbReference>
<dbReference type="AlphaFoldDB" id="A0A2P5XH17"/>
<dbReference type="InterPro" id="IPR040390">
    <property type="entry name" value="TIFY/JAZ"/>
</dbReference>
<dbReference type="EMBL" id="KZ664897">
    <property type="protein sequence ID" value="PPS02574.1"/>
    <property type="molecule type" value="Genomic_DNA"/>
</dbReference>
<dbReference type="GO" id="GO:0031347">
    <property type="term" value="P:regulation of defense response"/>
    <property type="evidence" value="ECO:0007669"/>
    <property type="project" value="UniProtKB-UniRule"/>
</dbReference>
<proteinExistence type="inferred from homology"/>
<keyword evidence="2" id="KW-0539">Nucleus</keyword>
<dbReference type="SMART" id="SM00979">
    <property type="entry name" value="TIFY"/>
    <property type="match status" value="1"/>
</dbReference>
<keyword evidence="2" id="KW-1184">Jasmonic acid signaling pathway</keyword>
<evidence type="ECO:0000313" key="4">
    <source>
        <dbReference type="EMBL" id="PPS02574.1"/>
    </source>
</evidence>
<dbReference type="PROSITE" id="PS51320">
    <property type="entry name" value="TIFY"/>
    <property type="match status" value="1"/>
</dbReference>
<dbReference type="Pfam" id="PF06200">
    <property type="entry name" value="tify"/>
    <property type="match status" value="1"/>
</dbReference>
<reference evidence="4 5" key="1">
    <citation type="submission" date="2015-01" db="EMBL/GenBank/DDBJ databases">
        <title>Genome of allotetraploid Gossypium barbadense reveals genomic plasticity and fiber elongation in cotton evolution.</title>
        <authorList>
            <person name="Chen X."/>
            <person name="Liu X."/>
            <person name="Zhao B."/>
            <person name="Zheng H."/>
            <person name="Hu Y."/>
            <person name="Lu G."/>
            <person name="Yang C."/>
            <person name="Chen J."/>
            <person name="Shan C."/>
            <person name="Zhang L."/>
            <person name="Zhou Y."/>
            <person name="Wang L."/>
            <person name="Guo W."/>
            <person name="Bai Y."/>
            <person name="Ruan J."/>
            <person name="Shangguan X."/>
            <person name="Mao Y."/>
            <person name="Jiang J."/>
            <person name="Zhu Y."/>
            <person name="Lei J."/>
            <person name="Kang H."/>
            <person name="Chen S."/>
            <person name="He X."/>
            <person name="Wang R."/>
            <person name="Wang Y."/>
            <person name="Chen J."/>
            <person name="Wang L."/>
            <person name="Yu S."/>
            <person name="Wang B."/>
            <person name="Wei J."/>
            <person name="Song S."/>
            <person name="Lu X."/>
            <person name="Gao Z."/>
            <person name="Gu W."/>
            <person name="Deng X."/>
            <person name="Ma D."/>
            <person name="Wang S."/>
            <person name="Liang W."/>
            <person name="Fang L."/>
            <person name="Cai C."/>
            <person name="Zhu X."/>
            <person name="Zhou B."/>
            <person name="Zhang Y."/>
            <person name="Chen Z."/>
            <person name="Xu S."/>
            <person name="Zhu R."/>
            <person name="Wang S."/>
            <person name="Zhang T."/>
            <person name="Zhao G."/>
        </authorList>
    </citation>
    <scope>NUCLEOTIDE SEQUENCE [LARGE SCALE GENOMIC DNA]</scope>
    <source>
        <strain evidence="5">cv. Xinhai21</strain>
        <tissue evidence="4">Leaf</tissue>
    </source>
</reference>
<sequence>MEEEAESREEVKPNVVVKETNGDIVGDNDAGKLGTIETPDFLSQKIFHNCSLPILASGVITTSPAQSQLTIFYGGKVSVFDAISAEKIQEIMLIAATVAAADVGSVDMKNAATDYATISPALTRCPSLQSTATASASPQAQLYPLPRTSFSKLQAIQEIMLIAATVAAADVGSVDMKNAATDYATISPALTRCPSLQSTATASASPQAQLYPLPRTSFSKLQAELPIARRHSLQRFLEKRRDRLVNKNPYPGPSTPKMADDVKADVSATTSPESGYFKASPIRQEDIQPKAPAHIQEIMLIAATVAAADVGSVDMKNAATDYATISPALTRCPSLQSTATASASPQAQLYPLPRTSFSKLQAVWIASVQLNRSHGRIRPLVSLLPSWAAVLMFPKPGNAK</sequence>
<dbReference type="GO" id="GO:0009611">
    <property type="term" value="P:response to wounding"/>
    <property type="evidence" value="ECO:0007669"/>
    <property type="project" value="UniProtKB-UniRule"/>
</dbReference>
<dbReference type="GO" id="GO:0005634">
    <property type="term" value="C:nucleus"/>
    <property type="evidence" value="ECO:0007669"/>
    <property type="project" value="UniProtKB-SubCell"/>
</dbReference>
<protein>
    <recommendedName>
        <fullName evidence="2">Protein TIFY</fullName>
    </recommendedName>
    <alternativeName>
        <fullName evidence="2">Jasmonate ZIM domain-containing protein</fullName>
    </alternativeName>
</protein>
<evidence type="ECO:0000313" key="5">
    <source>
        <dbReference type="Proteomes" id="UP000239757"/>
    </source>
</evidence>
<dbReference type="PANTHER" id="PTHR33077">
    <property type="entry name" value="PROTEIN TIFY 4A-RELATED-RELATED"/>
    <property type="match status" value="1"/>
</dbReference>
<evidence type="ECO:0000256" key="2">
    <source>
        <dbReference type="RuleBase" id="RU369065"/>
    </source>
</evidence>
<dbReference type="PANTHER" id="PTHR33077:SF61">
    <property type="entry name" value="PROTEIN TIFY 3A-RELATED"/>
    <property type="match status" value="1"/>
</dbReference>
<comment type="domain">
    <text evidence="2">The jas domain is required for interaction with COI1.</text>
</comment>
<dbReference type="InterPro" id="IPR010399">
    <property type="entry name" value="Tify_dom"/>
</dbReference>
<dbReference type="Pfam" id="PF09425">
    <property type="entry name" value="Jas_motif"/>
    <property type="match status" value="1"/>
</dbReference>
<feature type="domain" description="Tify" evidence="3">
    <location>
        <begin position="62"/>
        <end position="97"/>
    </location>
</feature>
<gene>
    <name evidence="4" type="ORF">GOBAR_AA18081</name>
</gene>
<dbReference type="OrthoDB" id="649989at2759"/>
<comment type="similarity">
    <text evidence="1 2">Belongs to the TIFY/JAZ family.</text>
</comment>
<dbReference type="Proteomes" id="UP000239757">
    <property type="component" value="Unassembled WGS sequence"/>
</dbReference>
<accession>A0A2P5XH17</accession>
<evidence type="ECO:0000259" key="3">
    <source>
        <dbReference type="PROSITE" id="PS51320"/>
    </source>
</evidence>
<organism evidence="4 5">
    <name type="scientific">Gossypium barbadense</name>
    <name type="common">Sea Island cotton</name>
    <name type="synonym">Hibiscus barbadensis</name>
    <dbReference type="NCBI Taxonomy" id="3634"/>
    <lineage>
        <taxon>Eukaryota</taxon>
        <taxon>Viridiplantae</taxon>
        <taxon>Streptophyta</taxon>
        <taxon>Embryophyta</taxon>
        <taxon>Tracheophyta</taxon>
        <taxon>Spermatophyta</taxon>
        <taxon>Magnoliopsida</taxon>
        <taxon>eudicotyledons</taxon>
        <taxon>Gunneridae</taxon>
        <taxon>Pentapetalae</taxon>
        <taxon>rosids</taxon>
        <taxon>malvids</taxon>
        <taxon>Malvales</taxon>
        <taxon>Malvaceae</taxon>
        <taxon>Malvoideae</taxon>
        <taxon>Gossypium</taxon>
    </lineage>
</organism>